<sequence>MIKNCKIDEVASLAYAVVIPAVDPAVYLKGRYGFFSKWGKVPKIIIPDFGGFMAKIRQVAYQVHFTDFL</sequence>
<proteinExistence type="predicted"/>
<name>A0A8H9G2A0_9SPHI</name>
<reference evidence="1" key="2">
    <citation type="submission" date="2020-09" db="EMBL/GenBank/DDBJ databases">
        <authorList>
            <person name="Sun Q."/>
            <person name="Zhou Y."/>
        </authorList>
    </citation>
    <scope>NUCLEOTIDE SEQUENCE</scope>
    <source>
        <strain evidence="1">CGMCC 1.15966</strain>
    </source>
</reference>
<evidence type="ECO:0000313" key="1">
    <source>
        <dbReference type="EMBL" id="GGE24197.1"/>
    </source>
</evidence>
<evidence type="ECO:0000313" key="2">
    <source>
        <dbReference type="Proteomes" id="UP000614460"/>
    </source>
</evidence>
<dbReference type="EMBL" id="BMKM01000005">
    <property type="protein sequence ID" value="GGE24197.1"/>
    <property type="molecule type" value="Genomic_DNA"/>
</dbReference>
<comment type="caution">
    <text evidence="1">The sequence shown here is derived from an EMBL/GenBank/DDBJ whole genome shotgun (WGS) entry which is preliminary data.</text>
</comment>
<reference evidence="1" key="1">
    <citation type="journal article" date="2014" name="Int. J. Syst. Evol. Microbiol.">
        <title>Complete genome sequence of Corynebacterium casei LMG S-19264T (=DSM 44701T), isolated from a smear-ripened cheese.</title>
        <authorList>
            <consortium name="US DOE Joint Genome Institute (JGI-PGF)"/>
            <person name="Walter F."/>
            <person name="Albersmeier A."/>
            <person name="Kalinowski J."/>
            <person name="Ruckert C."/>
        </authorList>
    </citation>
    <scope>NUCLEOTIDE SEQUENCE</scope>
    <source>
        <strain evidence="1">CGMCC 1.15966</strain>
    </source>
</reference>
<protein>
    <submittedName>
        <fullName evidence="1">Uncharacterized protein</fullName>
    </submittedName>
</protein>
<keyword evidence="2" id="KW-1185">Reference proteome</keyword>
<organism evidence="1 2">
    <name type="scientific">Sphingobacterium cellulitidis</name>
    <dbReference type="NCBI Taxonomy" id="1768011"/>
    <lineage>
        <taxon>Bacteria</taxon>
        <taxon>Pseudomonadati</taxon>
        <taxon>Bacteroidota</taxon>
        <taxon>Sphingobacteriia</taxon>
        <taxon>Sphingobacteriales</taxon>
        <taxon>Sphingobacteriaceae</taxon>
        <taxon>Sphingobacterium</taxon>
    </lineage>
</organism>
<accession>A0A8H9G2A0</accession>
<gene>
    <name evidence="1" type="ORF">GCM10011516_22280</name>
</gene>
<dbReference type="Proteomes" id="UP000614460">
    <property type="component" value="Unassembled WGS sequence"/>
</dbReference>
<dbReference type="AlphaFoldDB" id="A0A8H9G2A0"/>